<evidence type="ECO:0000313" key="2">
    <source>
        <dbReference type="Proteomes" id="UP000006672"/>
    </source>
</evidence>
<reference evidence="2" key="1">
    <citation type="journal article" date="2007" name="Science">
        <title>Draft genome of the filarial nematode parasite Brugia malayi.</title>
        <authorList>
            <person name="Ghedin E."/>
            <person name="Wang S."/>
            <person name="Spiro D."/>
            <person name="Caler E."/>
            <person name="Zhao Q."/>
            <person name="Crabtree J."/>
            <person name="Allen J.E."/>
            <person name="Delcher A.L."/>
            <person name="Guiliano D.B."/>
            <person name="Miranda-Saavedra D."/>
            <person name="Angiuoli S.V."/>
            <person name="Creasy T."/>
            <person name="Amedeo P."/>
            <person name="Haas B."/>
            <person name="El-Sayed N.M."/>
            <person name="Wortman J.R."/>
            <person name="Feldblyum T."/>
            <person name="Tallon L."/>
            <person name="Schatz M."/>
            <person name="Shumway M."/>
            <person name="Koo H."/>
            <person name="Salzberg S.L."/>
            <person name="Schobel S."/>
            <person name="Pertea M."/>
            <person name="Pop M."/>
            <person name="White O."/>
            <person name="Barton G.J."/>
            <person name="Carlow C.K."/>
            <person name="Crawford M.J."/>
            <person name="Daub J."/>
            <person name="Dimmic M.W."/>
            <person name="Estes C.F."/>
            <person name="Foster J.M."/>
            <person name="Ganatra M."/>
            <person name="Gregory W.F."/>
            <person name="Johnson N.M."/>
            <person name="Jin J."/>
            <person name="Komuniecki R."/>
            <person name="Korf I."/>
            <person name="Kumar S."/>
            <person name="Laney S."/>
            <person name="Li B.W."/>
            <person name="Li W."/>
            <person name="Lindblom T.H."/>
            <person name="Lustigman S."/>
            <person name="Ma D."/>
            <person name="Maina C.V."/>
            <person name="Martin D.M."/>
            <person name="McCarter J.P."/>
            <person name="McReynolds L."/>
            <person name="Mitreva M."/>
            <person name="Nutman T.B."/>
            <person name="Parkinson J."/>
            <person name="Peregrin-Alvarez J.M."/>
            <person name="Poole C."/>
            <person name="Ren Q."/>
            <person name="Saunders L."/>
            <person name="Sluder A.E."/>
            <person name="Smith K."/>
            <person name="Stanke M."/>
            <person name="Unnasch T.R."/>
            <person name="Ware J."/>
            <person name="Wei A.D."/>
            <person name="Weil G."/>
            <person name="Williams D.J."/>
            <person name="Zhang Y."/>
            <person name="Williams S.A."/>
            <person name="Fraser-Liggett C."/>
            <person name="Slatko B."/>
            <person name="Blaxter M.L."/>
            <person name="Scott A.L."/>
        </authorList>
    </citation>
    <scope>NUCLEOTIDE SEQUENCE</scope>
    <source>
        <strain evidence="2">FR3</strain>
    </source>
</reference>
<dbReference type="EMBL" id="CAAKNF010000193">
    <property type="protein sequence ID" value="VIO92926.1"/>
    <property type="molecule type" value="Genomic_DNA"/>
</dbReference>
<dbReference type="AlphaFoldDB" id="A0A4E9F7Y7"/>
<dbReference type="WBParaSite" id="Bm11280.1">
    <property type="protein sequence ID" value="Bm11280.1"/>
    <property type="gene ID" value="WBGene00231541"/>
</dbReference>
<evidence type="ECO:0000313" key="1">
    <source>
        <dbReference type="EMBL" id="VIO92926.1"/>
    </source>
</evidence>
<dbReference type="Proteomes" id="UP000006672">
    <property type="component" value="Unassembled WGS sequence"/>
</dbReference>
<reference evidence="1" key="2">
    <citation type="submission" date="2019-04" db="EMBL/GenBank/DDBJ databases">
        <authorList>
            <person name="Howe K."/>
            <person name="Paulini M."/>
            <person name="Williams G."/>
        </authorList>
    </citation>
    <scope>NUCLEOTIDE SEQUENCE [LARGE SCALE GENOMIC DNA]</scope>
    <source>
        <strain evidence="1">FR3</strain>
    </source>
</reference>
<accession>A0A4E9F7Y7</accession>
<proteinExistence type="predicted"/>
<evidence type="ECO:0000313" key="3">
    <source>
        <dbReference type="WBParaSite" id="Bm11280.1"/>
    </source>
</evidence>
<name>A0A4E9F7Y7_BRUMA</name>
<sequence>MIGLGRLHSHQIKFKEEAHLKYSKSTTR</sequence>
<accession>A0A8L7SMR5</accession>
<gene>
    <name evidence="1" type="primary">Bm11280</name>
    <name evidence="1" type="ORF">BM_BM11280</name>
</gene>
<protein>
    <submittedName>
        <fullName evidence="3">Bm11280</fullName>
    </submittedName>
</protein>
<reference evidence="3" key="3">
    <citation type="submission" date="2022-04" db="UniProtKB">
        <authorList>
            <consortium name="WormBaseParasite"/>
        </authorList>
    </citation>
    <scope>IDENTIFICATION</scope>
</reference>
<feature type="non-terminal residue" evidence="1">
    <location>
        <position position="28"/>
    </location>
</feature>
<keyword evidence="2" id="KW-1185">Reference proteome</keyword>
<organism evidence="1">
    <name type="scientific">Brugia malayi</name>
    <name type="common">Filarial nematode worm</name>
    <dbReference type="NCBI Taxonomy" id="6279"/>
    <lineage>
        <taxon>Eukaryota</taxon>
        <taxon>Metazoa</taxon>
        <taxon>Ecdysozoa</taxon>
        <taxon>Nematoda</taxon>
        <taxon>Chromadorea</taxon>
        <taxon>Rhabditida</taxon>
        <taxon>Spirurina</taxon>
        <taxon>Spiruromorpha</taxon>
        <taxon>Filarioidea</taxon>
        <taxon>Onchocercidae</taxon>
        <taxon>Brugia</taxon>
    </lineage>
</organism>